<sequence>MYWPIGAPRIYAASKHPTSGNSAISEDGLQEDTRSRTPSETVTRDGNNGDGAPPSLTPDHEESLEDEEGNRAGIDEPNHQEIVGVQIARSGLLFATITRSSLSIWQVKPTVVLATIVRSEHSLRTYGPNTALLLRPDALIVVVQTQLGYLITYSLATDPNARVYQSVLTDTARGHARQPSIDGYRKLGPTQTEAGPGEADGMREINIRFRMVIRIDAGIARAIVLDDELVVATAKPAAIQCIRWSPDTNGSSHSTELLKKMPWLTDKASISTMLYDRPMNLHAWITNDGDVYAVQRLSGAMHDPSNPKSLFRGYCFHRAENEGCRGIVAAINARFSLIAVGCEDACIRVYLAKDYLGNIPLSHALRLPVSMASSGRPTFLTFSPDGYCLFAGFENGWATWSVYGKPGASSFNADRTLSEASSSHWLQGLKDGFWIGAGCEIMLLGNQTDQLCLLELARSSVTGCYAFANISRSLIQASTSFMLYRGFDLQDVTSVSGDASLWQTVQVPANYLATQWPIRSTVISPDGRYVAVAGRKGLAHYSVNSGRWKAFEDPSAESEFSVRGGMCWYQHILVAAVEAGNSYQVRLYSREKALEYANVLHAEDLYYPVVYMTTTGDDSLLVYTYENVLLHYIFTPIGSSVTLTQVGQIAFHGIIRAPSRVRAINWVLPDDQRENGDPSQDVATAAVLFLVDGKLVLLQPSANEYGELKYDMRVIANDVEYYTLIREQAISSPKTLPGLSQTNGDIRSEAVGHSLRDSLWYFDGNSMRVWPDVIDVLTSAPAELGRELPLAVAVPTDFYPVSTVIDKGILIGVEADLVQRRDVELSYFKFTTRTHLIVPPLLRHHLAQFDHPSALHLAHSYQKLPYFAYALEVLLHNVLDEEVDSPPDSAELALLPSVLSFLSSFSAYLDIIVGCTRKTELRSWHTLFKYLPPVQQLFEESLSRGMLKTAGGFLLILHTFDEDSFNTEQIARLLRMAKDNGDWDLCKELARFLVGIDASGDMLRMALAVAGLRGTPSGLNGTFSPGSRNQSHSSLPYRATNGSVESTPLPGRYNAEYAHGNDTRNGNMIDYFSLGEQTRPSEGDADSASID</sequence>
<comment type="caution">
    <text evidence="1">The sequence shown here is derived from an EMBL/GenBank/DDBJ whole genome shotgun (WGS) entry which is preliminary data.</text>
</comment>
<evidence type="ECO:0000313" key="1">
    <source>
        <dbReference type="EMBL" id="KAK8196793.1"/>
    </source>
</evidence>
<protein>
    <submittedName>
        <fullName evidence="1">WD40 repeat protein</fullName>
    </submittedName>
</protein>
<keyword evidence="2" id="KW-1185">Reference proteome</keyword>
<proteinExistence type="predicted"/>
<reference evidence="1" key="1">
    <citation type="submission" date="2024-02" db="EMBL/GenBank/DDBJ databases">
        <title>Metagenome Assembled Genome of Zalaria obscura JY119.</title>
        <authorList>
            <person name="Vighnesh L."/>
            <person name="Jagadeeshwari U."/>
            <person name="Venkata Ramana C."/>
            <person name="Sasikala C."/>
        </authorList>
    </citation>
    <scope>NUCLEOTIDE SEQUENCE</scope>
    <source>
        <strain evidence="1">JY119</strain>
    </source>
</reference>
<dbReference type="EMBL" id="JAMKPW020000041">
    <property type="protein sequence ID" value="KAK8196793.1"/>
    <property type="molecule type" value="Genomic_DNA"/>
</dbReference>
<evidence type="ECO:0000313" key="2">
    <source>
        <dbReference type="Proteomes" id="UP001320706"/>
    </source>
</evidence>
<accession>A0ACC3S5B8</accession>
<organism evidence="1 2">
    <name type="scientific">Zalaria obscura</name>
    <dbReference type="NCBI Taxonomy" id="2024903"/>
    <lineage>
        <taxon>Eukaryota</taxon>
        <taxon>Fungi</taxon>
        <taxon>Dikarya</taxon>
        <taxon>Ascomycota</taxon>
        <taxon>Pezizomycotina</taxon>
        <taxon>Dothideomycetes</taxon>
        <taxon>Dothideomycetidae</taxon>
        <taxon>Dothideales</taxon>
        <taxon>Zalariaceae</taxon>
        <taxon>Zalaria</taxon>
    </lineage>
</organism>
<gene>
    <name evidence="1" type="primary">RIC1</name>
    <name evidence="1" type="ORF">M8818_006960</name>
</gene>
<name>A0ACC3S5B8_9PEZI</name>
<dbReference type="Proteomes" id="UP001320706">
    <property type="component" value="Unassembled WGS sequence"/>
</dbReference>